<evidence type="ECO:0000313" key="2">
    <source>
        <dbReference type="EMBL" id="ABW32251.1"/>
    </source>
</evidence>
<dbReference type="EMBL" id="CP000840">
    <property type="protein sequence ID" value="ABW32251.1"/>
    <property type="molecule type" value="Genomic_DNA"/>
</dbReference>
<sequence length="37" mass="4384">MISDCYLGGFVMNNTIYVIIGILWFTLFFFMIINFIL</sequence>
<name>A8ZN52_ACAM1</name>
<feature type="transmembrane region" description="Helical" evidence="1">
    <location>
        <begin position="16"/>
        <end position="36"/>
    </location>
</feature>
<evidence type="ECO:0000313" key="3">
    <source>
        <dbReference type="Proteomes" id="UP000000268"/>
    </source>
</evidence>
<keyword evidence="1" id="KW-0812">Transmembrane</keyword>
<dbReference type="AlphaFoldDB" id="A8ZN52"/>
<keyword evidence="1" id="KW-0472">Membrane</keyword>
<keyword evidence="3" id="KW-1185">Reference proteome</keyword>
<organism evidence="2 3">
    <name type="scientific">Acaryochloris marina (strain MBIC 11017)</name>
    <dbReference type="NCBI Taxonomy" id="329726"/>
    <lineage>
        <taxon>Bacteria</taxon>
        <taxon>Bacillati</taxon>
        <taxon>Cyanobacteriota</taxon>
        <taxon>Cyanophyceae</taxon>
        <taxon>Acaryochloridales</taxon>
        <taxon>Acaryochloridaceae</taxon>
        <taxon>Acaryochloris</taxon>
    </lineage>
</organism>
<evidence type="ECO:0000256" key="1">
    <source>
        <dbReference type="SAM" id="Phobius"/>
    </source>
</evidence>
<protein>
    <submittedName>
        <fullName evidence="2">Uncharacterized protein</fullName>
    </submittedName>
</protein>
<proteinExistence type="predicted"/>
<reference evidence="2 3" key="1">
    <citation type="journal article" date="2008" name="Proc. Natl. Acad. Sci. U.S.A.">
        <title>Niche adaptation and genome expansion in the chlorophyll d-producing cyanobacterium Acaryochloris marina.</title>
        <authorList>
            <person name="Swingley W.D."/>
            <person name="Chen M."/>
            <person name="Cheung P.C."/>
            <person name="Conrad A.L."/>
            <person name="Dejesa L.C."/>
            <person name="Hao J."/>
            <person name="Honchak B.M."/>
            <person name="Karbach L.E."/>
            <person name="Kurdoglu A."/>
            <person name="Lahiri S."/>
            <person name="Mastrian S.D."/>
            <person name="Miyashita H."/>
            <person name="Page L."/>
            <person name="Ramakrishna P."/>
            <person name="Satoh S."/>
            <person name="Sattley W.M."/>
            <person name="Shimada Y."/>
            <person name="Taylor H.L."/>
            <person name="Tomo T."/>
            <person name="Tsuchiya T."/>
            <person name="Wang Z.T."/>
            <person name="Raymond J."/>
            <person name="Mimuro M."/>
            <person name="Blankenship R.E."/>
            <person name="Touchman J.W."/>
        </authorList>
    </citation>
    <scope>NUCLEOTIDE SEQUENCE [LARGE SCALE GENOMIC DNA]</scope>
    <source>
        <strain evidence="3">MBIC 11017</strain>
        <plasmid evidence="3">Plasmid pREB3</plasmid>
    </source>
</reference>
<accession>A8ZN52</accession>
<dbReference type="HOGENOM" id="CLU_3338798_0_0_3"/>
<keyword evidence="2" id="KW-0614">Plasmid</keyword>
<dbReference type="Proteomes" id="UP000000268">
    <property type="component" value="Plasmid pREB3"/>
</dbReference>
<dbReference type="KEGG" id="amr:AM1_C0323"/>
<keyword evidence="1" id="KW-1133">Transmembrane helix</keyword>
<gene>
    <name evidence="2" type="ordered locus">AM1_C0323</name>
</gene>
<geneLocation type="plasmid" evidence="2 3">
    <name>pREB3</name>
</geneLocation>